<evidence type="ECO:0000256" key="1">
    <source>
        <dbReference type="PROSITE-ProRule" id="PRU01282"/>
    </source>
</evidence>
<comment type="similarity">
    <text evidence="1">Belongs to the ArsC family.</text>
</comment>
<proteinExistence type="inferred from homology"/>
<gene>
    <name evidence="2" type="ORF">CFN03_08315</name>
</gene>
<dbReference type="EMBL" id="NPEZ01000003">
    <property type="protein sequence ID" value="OZT77072.1"/>
    <property type="molecule type" value="Genomic_DNA"/>
</dbReference>
<reference evidence="2 3" key="1">
    <citation type="submission" date="2017-07" db="EMBL/GenBank/DDBJ databases">
        <title>Shotgun whole genome sequences of three halophilic bacterial isolates.</title>
        <authorList>
            <person name="Pozzo T."/>
            <person name="Higdon S.M."/>
            <person name="Quillaguaman J."/>
        </authorList>
    </citation>
    <scope>NUCLEOTIDE SEQUENCE [LARGE SCALE GENOMIC DNA]</scope>
    <source>
        <strain evidence="2 3">BU-1</strain>
    </source>
</reference>
<dbReference type="InterPro" id="IPR036249">
    <property type="entry name" value="Thioredoxin-like_sf"/>
</dbReference>
<name>A0A265E658_9STAP</name>
<dbReference type="Gene3D" id="3.40.30.10">
    <property type="entry name" value="Glutaredoxin"/>
    <property type="match status" value="1"/>
</dbReference>
<dbReference type="InterPro" id="IPR006660">
    <property type="entry name" value="Arsenate_reductase-like"/>
</dbReference>
<dbReference type="PANTHER" id="PTHR30041:SF8">
    <property type="entry name" value="PROTEIN YFFB"/>
    <property type="match status" value="1"/>
</dbReference>
<organism evidence="2 3">
    <name type="scientific">Salinicoccus roseus</name>
    <dbReference type="NCBI Taxonomy" id="45670"/>
    <lineage>
        <taxon>Bacteria</taxon>
        <taxon>Bacillati</taxon>
        <taxon>Bacillota</taxon>
        <taxon>Bacilli</taxon>
        <taxon>Bacillales</taxon>
        <taxon>Staphylococcaceae</taxon>
        <taxon>Salinicoccus</taxon>
    </lineage>
</organism>
<dbReference type="AlphaFoldDB" id="A0A265E658"/>
<dbReference type="NCBIfam" id="TIGR01617">
    <property type="entry name" value="arsC_related"/>
    <property type="match status" value="1"/>
</dbReference>
<protein>
    <recommendedName>
        <fullName evidence="4">Arsenate reductase</fullName>
    </recommendedName>
</protein>
<dbReference type="InterPro" id="IPR006504">
    <property type="entry name" value="Tscrpt_reg_Spx/MgsR"/>
</dbReference>
<evidence type="ECO:0008006" key="4">
    <source>
        <dbReference type="Google" id="ProtNLM"/>
    </source>
</evidence>
<evidence type="ECO:0000313" key="3">
    <source>
        <dbReference type="Proteomes" id="UP000216682"/>
    </source>
</evidence>
<dbReference type="Proteomes" id="UP000216682">
    <property type="component" value="Unassembled WGS sequence"/>
</dbReference>
<dbReference type="RefSeq" id="WP_094906599.1">
    <property type="nucleotide sequence ID" value="NZ_NPEZ01000003.1"/>
</dbReference>
<comment type="caution">
    <text evidence="2">The sequence shown here is derived from an EMBL/GenBank/DDBJ whole genome shotgun (WGS) entry which is preliminary data.</text>
</comment>
<dbReference type="PROSITE" id="PS51353">
    <property type="entry name" value="ARSC"/>
    <property type="match status" value="1"/>
</dbReference>
<evidence type="ECO:0000313" key="2">
    <source>
        <dbReference type="EMBL" id="OZT77072.1"/>
    </source>
</evidence>
<dbReference type="Pfam" id="PF03960">
    <property type="entry name" value="ArsC"/>
    <property type="match status" value="1"/>
</dbReference>
<dbReference type="PANTHER" id="PTHR30041">
    <property type="entry name" value="ARSENATE REDUCTASE"/>
    <property type="match status" value="1"/>
</dbReference>
<dbReference type="SUPFAM" id="SSF52833">
    <property type="entry name" value="Thioredoxin-like"/>
    <property type="match status" value="1"/>
</dbReference>
<accession>A0A265E658</accession>
<sequence length="120" mass="13967">MITLYEYPKCTTCRKGKKFLQENDVEFESIDMVKQPPAAGTLSELVERSGRDIDEFFNKRGKKFKELGLKERLDEMTNEEKVELLSTDGMLIRRPLLYDGSSVVLGFKEEEYKQFVNSQN</sequence>